<evidence type="ECO:0000313" key="3">
    <source>
        <dbReference type="Proteomes" id="UP000070121"/>
    </source>
</evidence>
<dbReference type="AlphaFoldDB" id="A0A135UHQ8"/>
<feature type="compositionally biased region" description="Polar residues" evidence="1">
    <location>
        <begin position="147"/>
        <end position="170"/>
    </location>
</feature>
<organism evidence="2 3">
    <name type="scientific">Colletotrichum salicis</name>
    <dbReference type="NCBI Taxonomy" id="1209931"/>
    <lineage>
        <taxon>Eukaryota</taxon>
        <taxon>Fungi</taxon>
        <taxon>Dikarya</taxon>
        <taxon>Ascomycota</taxon>
        <taxon>Pezizomycotina</taxon>
        <taxon>Sordariomycetes</taxon>
        <taxon>Hypocreomycetidae</taxon>
        <taxon>Glomerellales</taxon>
        <taxon>Glomerellaceae</taxon>
        <taxon>Colletotrichum</taxon>
        <taxon>Colletotrichum acutatum species complex</taxon>
    </lineage>
</organism>
<accession>A0A135UHQ8</accession>
<reference evidence="2 3" key="1">
    <citation type="submission" date="2014-02" db="EMBL/GenBank/DDBJ databases">
        <title>The genome sequence of Colletotrichum salicis CBS 607.94.</title>
        <authorList>
            <person name="Baroncelli R."/>
            <person name="Thon M.R."/>
        </authorList>
    </citation>
    <scope>NUCLEOTIDE SEQUENCE [LARGE SCALE GENOMIC DNA]</scope>
    <source>
        <strain evidence="2 3">CBS 607.94</strain>
    </source>
</reference>
<feature type="compositionally biased region" description="Basic and acidic residues" evidence="1">
    <location>
        <begin position="39"/>
        <end position="51"/>
    </location>
</feature>
<feature type="compositionally biased region" description="Basic and acidic residues" evidence="1">
    <location>
        <begin position="60"/>
        <end position="70"/>
    </location>
</feature>
<gene>
    <name evidence="2" type="ORF">CSAL01_03800</name>
</gene>
<protein>
    <submittedName>
        <fullName evidence="2">Uncharacterized protein</fullName>
    </submittedName>
</protein>
<dbReference type="Proteomes" id="UP000070121">
    <property type="component" value="Unassembled WGS sequence"/>
</dbReference>
<keyword evidence="3" id="KW-1185">Reference proteome</keyword>
<evidence type="ECO:0000256" key="1">
    <source>
        <dbReference type="SAM" id="MobiDB-lite"/>
    </source>
</evidence>
<sequence>MYTHRRNRHPQLSSPARGSSPPSQSSPFFGNLPHPQNSHYEERQTFEDPQRDYLGYAAPRYDRDNNDDNHSLNTTHSYTHWPSGPSYWETTQAARLPGHYLPSPWRDVRRAALRRERQERMDIPFEILPSIEDDECSPRVVPEPQWASDSSWTSPLTPASETFTSRSPSFSDDDSIAELYHGRRHRNRAPDYVRSTPGSSPLTSPPLSPASEDINDRSATARPPTPPRRRQRAPSSSPPPLSVSARLTALPFRLSRQAGNPHLRARALADPALQALRLCVDDSTWQPQRCRCGECFCRNVLDRNGGVVLVDGGRFCAFCRENHYVF</sequence>
<name>A0A135UHQ8_9PEZI</name>
<dbReference type="EMBL" id="JFFI01001449">
    <property type="protein sequence ID" value="KXH59896.1"/>
    <property type="molecule type" value="Genomic_DNA"/>
</dbReference>
<feature type="region of interest" description="Disordered" evidence="1">
    <location>
        <begin position="135"/>
        <end position="243"/>
    </location>
</feature>
<proteinExistence type="predicted"/>
<evidence type="ECO:0000313" key="2">
    <source>
        <dbReference type="EMBL" id="KXH59896.1"/>
    </source>
</evidence>
<comment type="caution">
    <text evidence="2">The sequence shown here is derived from an EMBL/GenBank/DDBJ whole genome shotgun (WGS) entry which is preliminary data.</text>
</comment>
<feature type="compositionally biased region" description="Low complexity" evidence="1">
    <location>
        <begin position="13"/>
        <end position="27"/>
    </location>
</feature>
<feature type="region of interest" description="Disordered" evidence="1">
    <location>
        <begin position="1"/>
        <end position="78"/>
    </location>
</feature>
<dbReference type="OrthoDB" id="4848807at2759"/>